<comment type="caution">
    <text evidence="2">The sequence shown here is derived from an EMBL/GenBank/DDBJ whole genome shotgun (WGS) entry which is preliminary data.</text>
</comment>
<sequence>MPAVWATRTLGTLVHTCTHLHTPAHTHKHASTATPDTICRRTVRPRDACARAGAETAPTIDRARPAWCKQDEDGSRANRAGERHADERQEPPLPAQTSDSEAHVHTRRQEGESPAGPPRPTSRHLATPHGVTPSFRACAPPRPEDHRVGQSKGGQSERN</sequence>
<dbReference type="Proteomes" id="UP000784294">
    <property type="component" value="Unassembled WGS sequence"/>
</dbReference>
<evidence type="ECO:0000256" key="1">
    <source>
        <dbReference type="SAM" id="MobiDB-lite"/>
    </source>
</evidence>
<protein>
    <submittedName>
        <fullName evidence="2">Uncharacterized protein</fullName>
    </submittedName>
</protein>
<name>A0A3S5BAM4_9PLAT</name>
<dbReference type="EMBL" id="CAAALY010268366">
    <property type="protein sequence ID" value="VEL41204.1"/>
    <property type="molecule type" value="Genomic_DNA"/>
</dbReference>
<evidence type="ECO:0000313" key="2">
    <source>
        <dbReference type="EMBL" id="VEL41204.1"/>
    </source>
</evidence>
<organism evidence="2 3">
    <name type="scientific">Protopolystoma xenopodis</name>
    <dbReference type="NCBI Taxonomy" id="117903"/>
    <lineage>
        <taxon>Eukaryota</taxon>
        <taxon>Metazoa</taxon>
        <taxon>Spiralia</taxon>
        <taxon>Lophotrochozoa</taxon>
        <taxon>Platyhelminthes</taxon>
        <taxon>Monogenea</taxon>
        <taxon>Polyopisthocotylea</taxon>
        <taxon>Polystomatidea</taxon>
        <taxon>Polystomatidae</taxon>
        <taxon>Protopolystoma</taxon>
    </lineage>
</organism>
<keyword evidence="3" id="KW-1185">Reference proteome</keyword>
<gene>
    <name evidence="2" type="ORF">PXEA_LOCUS34644</name>
</gene>
<feature type="compositionally biased region" description="Basic and acidic residues" evidence="1">
    <location>
        <begin position="100"/>
        <end position="111"/>
    </location>
</feature>
<evidence type="ECO:0000313" key="3">
    <source>
        <dbReference type="Proteomes" id="UP000784294"/>
    </source>
</evidence>
<proteinExistence type="predicted"/>
<feature type="compositionally biased region" description="Basic and acidic residues" evidence="1">
    <location>
        <begin position="61"/>
        <end position="90"/>
    </location>
</feature>
<reference evidence="2" key="1">
    <citation type="submission" date="2018-11" db="EMBL/GenBank/DDBJ databases">
        <authorList>
            <consortium name="Pathogen Informatics"/>
        </authorList>
    </citation>
    <scope>NUCLEOTIDE SEQUENCE</scope>
</reference>
<feature type="region of interest" description="Disordered" evidence="1">
    <location>
        <begin position="50"/>
        <end position="159"/>
    </location>
</feature>
<accession>A0A3S5BAM4</accession>
<dbReference type="AlphaFoldDB" id="A0A3S5BAM4"/>